<name>A0ABQ8TSX3_PERAM</name>
<keyword evidence="2" id="KW-1185">Reference proteome</keyword>
<dbReference type="PANTHER" id="PTHR47326:SF1">
    <property type="entry name" value="HTH PSQ-TYPE DOMAIN-CONTAINING PROTEIN"/>
    <property type="match status" value="1"/>
</dbReference>
<gene>
    <name evidence="1" type="ORF">ANN_00593</name>
</gene>
<dbReference type="PANTHER" id="PTHR47326">
    <property type="entry name" value="TRANSPOSABLE ELEMENT TC3 TRANSPOSASE-LIKE PROTEIN"/>
    <property type="match status" value="1"/>
</dbReference>
<accession>A0ABQ8TSX3</accession>
<organism evidence="1 2">
    <name type="scientific">Periplaneta americana</name>
    <name type="common">American cockroach</name>
    <name type="synonym">Blatta americana</name>
    <dbReference type="NCBI Taxonomy" id="6978"/>
    <lineage>
        <taxon>Eukaryota</taxon>
        <taxon>Metazoa</taxon>
        <taxon>Ecdysozoa</taxon>
        <taxon>Arthropoda</taxon>
        <taxon>Hexapoda</taxon>
        <taxon>Insecta</taxon>
        <taxon>Pterygota</taxon>
        <taxon>Neoptera</taxon>
        <taxon>Polyneoptera</taxon>
        <taxon>Dictyoptera</taxon>
        <taxon>Blattodea</taxon>
        <taxon>Blattoidea</taxon>
        <taxon>Blattidae</taxon>
        <taxon>Blattinae</taxon>
        <taxon>Periplaneta</taxon>
    </lineage>
</organism>
<dbReference type="EMBL" id="JAJSOF020000003">
    <property type="protein sequence ID" value="KAJ4449196.1"/>
    <property type="molecule type" value="Genomic_DNA"/>
</dbReference>
<reference evidence="1 2" key="1">
    <citation type="journal article" date="2022" name="Allergy">
        <title>Genome assembly and annotation of Periplaneta americana reveal a comprehensive cockroach allergen profile.</title>
        <authorList>
            <person name="Wang L."/>
            <person name="Xiong Q."/>
            <person name="Saelim N."/>
            <person name="Wang L."/>
            <person name="Nong W."/>
            <person name="Wan A.T."/>
            <person name="Shi M."/>
            <person name="Liu X."/>
            <person name="Cao Q."/>
            <person name="Hui J.H.L."/>
            <person name="Sookrung N."/>
            <person name="Leung T.F."/>
            <person name="Tungtrongchitr A."/>
            <person name="Tsui S.K.W."/>
        </authorList>
    </citation>
    <scope>NUCLEOTIDE SEQUENCE [LARGE SCALE GENOMIC DNA]</scope>
    <source>
        <strain evidence="1">PWHHKU_190912</strain>
    </source>
</reference>
<dbReference type="Proteomes" id="UP001148838">
    <property type="component" value="Unassembled WGS sequence"/>
</dbReference>
<sequence>MFENKVLRKIFGAKRDEVTGEWRKLHNAELHALYSSPGIIRNIKSRSLRCVGHVARMGESRNAYKVLVGRPQGERPLGRPRRKWKDNFKMDLREMGYDDRDWINLAQDMDRWRAYVRAAMNLRSWIGRAIAQWPPRSPDLTSCDFYLCNFVKDKVYVPLLPNDLDELKQRITRIGESVDSFIHSFIHLVFCPRAGAQWYLGTYTYDCPEIETSAHVLGFCEQGLLLSNSRHHLIRSKIAVALRNKGWIVEEKISCLAEIVSTRRVDILAYNADTKQGIIVDPTIRFDLGCHQSAEVHHEKKSIYETTVNYFKLKYALIYVEFCQLGIFTLKRNSQEGF</sequence>
<comment type="caution">
    <text evidence="1">The sequence shown here is derived from an EMBL/GenBank/DDBJ whole genome shotgun (WGS) entry which is preliminary data.</text>
</comment>
<dbReference type="InterPro" id="IPR036397">
    <property type="entry name" value="RNaseH_sf"/>
</dbReference>
<evidence type="ECO:0000313" key="1">
    <source>
        <dbReference type="EMBL" id="KAJ4449196.1"/>
    </source>
</evidence>
<protein>
    <submittedName>
        <fullName evidence="1">Uncharacterized protein</fullName>
    </submittedName>
</protein>
<evidence type="ECO:0000313" key="2">
    <source>
        <dbReference type="Proteomes" id="UP001148838"/>
    </source>
</evidence>
<proteinExistence type="predicted"/>
<dbReference type="Gene3D" id="3.30.420.10">
    <property type="entry name" value="Ribonuclease H-like superfamily/Ribonuclease H"/>
    <property type="match status" value="1"/>
</dbReference>